<organism evidence="8 9">
    <name type="scientific">Rhizodiscina lignyota</name>
    <dbReference type="NCBI Taxonomy" id="1504668"/>
    <lineage>
        <taxon>Eukaryota</taxon>
        <taxon>Fungi</taxon>
        <taxon>Dikarya</taxon>
        <taxon>Ascomycota</taxon>
        <taxon>Pezizomycotina</taxon>
        <taxon>Dothideomycetes</taxon>
        <taxon>Pleosporomycetidae</taxon>
        <taxon>Aulographales</taxon>
        <taxon>Rhizodiscinaceae</taxon>
        <taxon>Rhizodiscina</taxon>
    </lineage>
</organism>
<keyword evidence="3 7" id="KW-0812">Transmembrane</keyword>
<dbReference type="Proteomes" id="UP000799772">
    <property type="component" value="Unassembled WGS sequence"/>
</dbReference>
<name>A0A9P4IRA8_9PEZI</name>
<feature type="transmembrane region" description="Helical" evidence="7">
    <location>
        <begin position="12"/>
        <end position="34"/>
    </location>
</feature>
<evidence type="ECO:0000313" key="9">
    <source>
        <dbReference type="Proteomes" id="UP000799772"/>
    </source>
</evidence>
<gene>
    <name evidence="8" type="ORF">NA57DRAFT_50799</name>
</gene>
<accession>A0A9P4IRA8</accession>
<evidence type="ECO:0000256" key="4">
    <source>
        <dbReference type="ARBA" id="ARBA00022968"/>
    </source>
</evidence>
<keyword evidence="4" id="KW-0735">Signal-anchor</keyword>
<comment type="caution">
    <text evidence="8">The sequence shown here is derived from an EMBL/GenBank/DDBJ whole genome shotgun (WGS) entry which is preliminary data.</text>
</comment>
<keyword evidence="9" id="KW-1185">Reference proteome</keyword>
<proteinExistence type="inferred from homology"/>
<dbReference type="GO" id="GO:0016020">
    <property type="term" value="C:membrane"/>
    <property type="evidence" value="ECO:0007669"/>
    <property type="project" value="UniProtKB-SubCell"/>
</dbReference>
<comment type="subcellular location">
    <subcellularLocation>
        <location evidence="1">Membrane</location>
        <topology evidence="1">Single-pass type II membrane protein</topology>
    </subcellularLocation>
</comment>
<evidence type="ECO:0000313" key="8">
    <source>
        <dbReference type="EMBL" id="KAF2103943.1"/>
    </source>
</evidence>
<reference evidence="8" key="1">
    <citation type="journal article" date="2020" name="Stud. Mycol.">
        <title>101 Dothideomycetes genomes: a test case for predicting lifestyles and emergence of pathogens.</title>
        <authorList>
            <person name="Haridas S."/>
            <person name="Albert R."/>
            <person name="Binder M."/>
            <person name="Bloem J."/>
            <person name="Labutti K."/>
            <person name="Salamov A."/>
            <person name="Andreopoulos B."/>
            <person name="Baker S."/>
            <person name="Barry K."/>
            <person name="Bills G."/>
            <person name="Bluhm B."/>
            <person name="Cannon C."/>
            <person name="Castanera R."/>
            <person name="Culley D."/>
            <person name="Daum C."/>
            <person name="Ezra D."/>
            <person name="Gonzalez J."/>
            <person name="Henrissat B."/>
            <person name="Kuo A."/>
            <person name="Liang C."/>
            <person name="Lipzen A."/>
            <person name="Lutzoni F."/>
            <person name="Magnuson J."/>
            <person name="Mondo S."/>
            <person name="Nolan M."/>
            <person name="Ohm R."/>
            <person name="Pangilinan J."/>
            <person name="Park H.-J."/>
            <person name="Ramirez L."/>
            <person name="Alfaro M."/>
            <person name="Sun H."/>
            <person name="Tritt A."/>
            <person name="Yoshinaga Y."/>
            <person name="Zwiers L.-H."/>
            <person name="Turgeon B."/>
            <person name="Goodwin S."/>
            <person name="Spatafora J."/>
            <person name="Crous P."/>
            <person name="Grigoriev I."/>
        </authorList>
    </citation>
    <scope>NUCLEOTIDE SEQUENCE</scope>
    <source>
        <strain evidence="8">CBS 133067</strain>
    </source>
</reference>
<protein>
    <recommendedName>
        <fullName evidence="10">Glycosyltransferase family 31 protein</fullName>
    </recommendedName>
</protein>
<evidence type="ECO:0008006" key="10">
    <source>
        <dbReference type="Google" id="ProtNLM"/>
    </source>
</evidence>
<dbReference type="Gene3D" id="3.90.550.50">
    <property type="match status" value="1"/>
</dbReference>
<evidence type="ECO:0000256" key="1">
    <source>
        <dbReference type="ARBA" id="ARBA00004606"/>
    </source>
</evidence>
<dbReference type="InterPro" id="IPR026050">
    <property type="entry name" value="C1GALT1/C1GALT1_chp1"/>
</dbReference>
<evidence type="ECO:0000256" key="7">
    <source>
        <dbReference type="SAM" id="Phobius"/>
    </source>
</evidence>
<dbReference type="EMBL" id="ML978121">
    <property type="protein sequence ID" value="KAF2103943.1"/>
    <property type="molecule type" value="Genomic_DNA"/>
</dbReference>
<dbReference type="PANTHER" id="PTHR23033:SF47">
    <property type="entry name" value="APPLE DOMAIN-CONTAINING PROTEIN-RELATED"/>
    <property type="match status" value="1"/>
</dbReference>
<evidence type="ECO:0000256" key="6">
    <source>
        <dbReference type="ARBA" id="ARBA00023136"/>
    </source>
</evidence>
<dbReference type="OrthoDB" id="414175at2759"/>
<keyword evidence="5 7" id="KW-1133">Transmembrane helix</keyword>
<evidence type="ECO:0000256" key="2">
    <source>
        <dbReference type="ARBA" id="ARBA00006462"/>
    </source>
</evidence>
<keyword evidence="6 7" id="KW-0472">Membrane</keyword>
<dbReference type="AlphaFoldDB" id="A0A9P4IRA8"/>
<comment type="similarity">
    <text evidence="2">Belongs to the glycosyltransferase 31 family. Beta3-Gal-T subfamily.</text>
</comment>
<sequence length="458" mass="51231">MILDVRTHCVRLSLIIRLAEITLILLLVLALLAWRDENQRKLLFGWEITEFDADTDVEASAVDDEPPDLNAPDDSCNALRGAEDVVVTVKTGASEASHKIPIQMSTNLRCAPNVFIFSDMEQDIGDYHLYDALDTISRATKEGNEDFDLYRHQQQLKAAGQDVTALHDVKDAAWSLDKYKNTHIVEKSFALEPNKNWYLHIDADTYIVWSSLLPWLEELDASNHLYAGSITCFGTGTAAHGGSGILLSGATMHLFAFEHNDTAASWDPKVHDNCCGDSILGQALNAYGINVTNAWPIFDGFTPATVPFGADHWCQPLVTLHHMSPFEMEEMHSFEERRLNGNNPLLYSELYKDLVAEMIPDSRKGWDSMPIGETISDIGSAKACEKACRNNPQCFQTSYDGDNCILGTDSFRLGENRTTDGKRWQSSWNKTRISEWIAAQYPCGEAKFGFRYDRACTG</sequence>
<evidence type="ECO:0000256" key="3">
    <source>
        <dbReference type="ARBA" id="ARBA00022692"/>
    </source>
</evidence>
<dbReference type="PANTHER" id="PTHR23033">
    <property type="entry name" value="BETA1,3-GALACTOSYLTRANSFERASE"/>
    <property type="match status" value="1"/>
</dbReference>
<evidence type="ECO:0000256" key="5">
    <source>
        <dbReference type="ARBA" id="ARBA00022989"/>
    </source>
</evidence>